<keyword evidence="3" id="KW-1185">Reference proteome</keyword>
<feature type="compositionally biased region" description="Basic and acidic residues" evidence="1">
    <location>
        <begin position="129"/>
        <end position="151"/>
    </location>
</feature>
<protein>
    <submittedName>
        <fullName evidence="2">Uncharacterized protein</fullName>
    </submittedName>
</protein>
<feature type="compositionally biased region" description="Low complexity" evidence="1">
    <location>
        <begin position="60"/>
        <end position="69"/>
    </location>
</feature>
<dbReference type="Proteomes" id="UP001231189">
    <property type="component" value="Unassembled WGS sequence"/>
</dbReference>
<feature type="region of interest" description="Disordered" evidence="1">
    <location>
        <begin position="1"/>
        <end position="159"/>
    </location>
</feature>
<evidence type="ECO:0000256" key="1">
    <source>
        <dbReference type="SAM" id="MobiDB-lite"/>
    </source>
</evidence>
<sequence>MGGGGWRQRLAAGGCDRAEVENFAKSRAPAKSRRHRHDKASQNISRRRFISPIPPISFSLRRPPAAATRPPLPLHGAADSPQKDGEESGQEAAGQWDERGESAVVAHGKAPALKKKPEGWTDDQWQQDCLRRKLSTAERKGRRAAELEKKAQAARQHHT</sequence>
<evidence type="ECO:0000313" key="3">
    <source>
        <dbReference type="Proteomes" id="UP001231189"/>
    </source>
</evidence>
<name>A0AAD8PVY2_LOLMU</name>
<organism evidence="2 3">
    <name type="scientific">Lolium multiflorum</name>
    <name type="common">Italian ryegrass</name>
    <name type="synonym">Lolium perenne subsp. multiflorum</name>
    <dbReference type="NCBI Taxonomy" id="4521"/>
    <lineage>
        <taxon>Eukaryota</taxon>
        <taxon>Viridiplantae</taxon>
        <taxon>Streptophyta</taxon>
        <taxon>Embryophyta</taxon>
        <taxon>Tracheophyta</taxon>
        <taxon>Spermatophyta</taxon>
        <taxon>Magnoliopsida</taxon>
        <taxon>Liliopsida</taxon>
        <taxon>Poales</taxon>
        <taxon>Poaceae</taxon>
        <taxon>BOP clade</taxon>
        <taxon>Pooideae</taxon>
        <taxon>Poodae</taxon>
        <taxon>Poeae</taxon>
        <taxon>Poeae Chloroplast Group 2 (Poeae type)</taxon>
        <taxon>Loliodinae</taxon>
        <taxon>Loliinae</taxon>
        <taxon>Lolium</taxon>
    </lineage>
</organism>
<accession>A0AAD8PVY2</accession>
<proteinExistence type="predicted"/>
<gene>
    <name evidence="2" type="ORF">QYE76_016624</name>
</gene>
<dbReference type="EMBL" id="JAUUTY010000784">
    <property type="protein sequence ID" value="KAK1584898.1"/>
    <property type="molecule type" value="Genomic_DNA"/>
</dbReference>
<reference evidence="2" key="1">
    <citation type="submission" date="2023-07" db="EMBL/GenBank/DDBJ databases">
        <title>A chromosome-level genome assembly of Lolium multiflorum.</title>
        <authorList>
            <person name="Chen Y."/>
            <person name="Copetti D."/>
            <person name="Kolliker R."/>
            <person name="Studer B."/>
        </authorList>
    </citation>
    <scope>NUCLEOTIDE SEQUENCE</scope>
    <source>
        <strain evidence="2">02402/16</strain>
        <tissue evidence="2">Leaf</tissue>
    </source>
</reference>
<dbReference type="AlphaFoldDB" id="A0AAD8PVY2"/>
<feature type="compositionally biased region" description="Basic residues" evidence="1">
    <location>
        <begin position="28"/>
        <end position="38"/>
    </location>
</feature>
<comment type="caution">
    <text evidence="2">The sequence shown here is derived from an EMBL/GenBank/DDBJ whole genome shotgun (WGS) entry which is preliminary data.</text>
</comment>
<evidence type="ECO:0000313" key="2">
    <source>
        <dbReference type="EMBL" id="KAK1584898.1"/>
    </source>
</evidence>